<reference evidence="2" key="2">
    <citation type="submission" date="2020-09" db="EMBL/GenBank/DDBJ databases">
        <authorList>
            <person name="Sun Q."/>
            <person name="Kim S."/>
        </authorList>
    </citation>
    <scope>NUCLEOTIDE SEQUENCE</scope>
    <source>
        <strain evidence="2">KCTC 22164</strain>
    </source>
</reference>
<gene>
    <name evidence="2" type="ORF">GCM10007391_16400</name>
</gene>
<evidence type="ECO:0000313" key="2">
    <source>
        <dbReference type="EMBL" id="GGW83580.1"/>
    </source>
</evidence>
<evidence type="ECO:0000256" key="1">
    <source>
        <dbReference type="SAM" id="MobiDB-lite"/>
    </source>
</evidence>
<keyword evidence="3" id="KW-1185">Reference proteome</keyword>
<proteinExistence type="predicted"/>
<accession>A0A918JJS1</accession>
<feature type="region of interest" description="Disordered" evidence="1">
    <location>
        <begin position="63"/>
        <end position="86"/>
    </location>
</feature>
<dbReference type="EMBL" id="BMXP01000003">
    <property type="protein sequence ID" value="GGW83580.1"/>
    <property type="molecule type" value="Genomic_DNA"/>
</dbReference>
<dbReference type="AlphaFoldDB" id="A0A918JJS1"/>
<organism evidence="2 3">
    <name type="scientific">Alteromonas halophila</name>
    <dbReference type="NCBI Taxonomy" id="516698"/>
    <lineage>
        <taxon>Bacteria</taxon>
        <taxon>Pseudomonadati</taxon>
        <taxon>Pseudomonadota</taxon>
        <taxon>Gammaproteobacteria</taxon>
        <taxon>Alteromonadales</taxon>
        <taxon>Alteromonadaceae</taxon>
        <taxon>Alteromonas/Salinimonas group</taxon>
        <taxon>Alteromonas</taxon>
    </lineage>
</organism>
<name>A0A918JJS1_9ALTE</name>
<reference evidence="2" key="1">
    <citation type="journal article" date="2014" name="Int. J. Syst. Evol. Microbiol.">
        <title>Complete genome sequence of Corynebacterium casei LMG S-19264T (=DSM 44701T), isolated from a smear-ripened cheese.</title>
        <authorList>
            <consortium name="US DOE Joint Genome Institute (JGI-PGF)"/>
            <person name="Walter F."/>
            <person name="Albersmeier A."/>
            <person name="Kalinowski J."/>
            <person name="Ruckert C."/>
        </authorList>
    </citation>
    <scope>NUCLEOTIDE SEQUENCE</scope>
    <source>
        <strain evidence="2">KCTC 22164</strain>
    </source>
</reference>
<dbReference type="Proteomes" id="UP000631300">
    <property type="component" value="Unassembled WGS sequence"/>
</dbReference>
<sequence>MLNRWLAVIALFIAIAAYQFGYYQGRLSLSMHEPGRADKSLATTVISAGQQLELPPVSLRCAKDAPASPPPHRGISSPVTDRAAVE</sequence>
<dbReference type="RefSeq" id="WP_189405251.1">
    <property type="nucleotide sequence ID" value="NZ_BMXP01000003.1"/>
</dbReference>
<protein>
    <submittedName>
        <fullName evidence="2">Uncharacterized protein</fullName>
    </submittedName>
</protein>
<evidence type="ECO:0000313" key="3">
    <source>
        <dbReference type="Proteomes" id="UP000631300"/>
    </source>
</evidence>
<comment type="caution">
    <text evidence="2">The sequence shown here is derived from an EMBL/GenBank/DDBJ whole genome shotgun (WGS) entry which is preliminary data.</text>
</comment>